<dbReference type="RefSeq" id="WP_107648032.1">
    <property type="nucleotide sequence ID" value="NZ_PZJX01000007.1"/>
</dbReference>
<dbReference type="Proteomes" id="UP000240259">
    <property type="component" value="Unassembled WGS sequence"/>
</dbReference>
<dbReference type="AlphaFoldDB" id="A0A2T4J126"/>
<name>A0A2T4J126_9HYPH</name>
<protein>
    <submittedName>
        <fullName evidence="1">Uncharacterized protein</fullName>
    </submittedName>
</protein>
<dbReference type="EMBL" id="PZJX01000007">
    <property type="protein sequence ID" value="PTE11538.1"/>
    <property type="molecule type" value="Genomic_DNA"/>
</dbReference>
<evidence type="ECO:0000313" key="2">
    <source>
        <dbReference type="Proteomes" id="UP000240259"/>
    </source>
</evidence>
<sequence>MTYTFFTEGHCMGGFIPTGAQLEADPTPEIKPGQLVAVVLKETGPMRGLAQSLHGNSWLGVVKMFLGRTTTRAGRKAYMLGQLEPPIVLAVEEAHIAALHLIVGVKETPWMLENTDEQDASLEAAIDLMSPWFCGGATKPIGPDWRPFDIEAFVESVKQLESVDA</sequence>
<evidence type="ECO:0000313" key="1">
    <source>
        <dbReference type="EMBL" id="PTE11538.1"/>
    </source>
</evidence>
<proteinExistence type="predicted"/>
<comment type="caution">
    <text evidence="1">The sequence shown here is derived from an EMBL/GenBank/DDBJ whole genome shotgun (WGS) entry which is preliminary data.</text>
</comment>
<organism evidence="1 2">
    <name type="scientific">Mesorhizobium helmanticense</name>
    <dbReference type="NCBI Taxonomy" id="1776423"/>
    <lineage>
        <taxon>Bacteria</taxon>
        <taxon>Pseudomonadati</taxon>
        <taxon>Pseudomonadota</taxon>
        <taxon>Alphaproteobacteria</taxon>
        <taxon>Hyphomicrobiales</taxon>
        <taxon>Phyllobacteriaceae</taxon>
        <taxon>Mesorhizobium</taxon>
    </lineage>
</organism>
<gene>
    <name evidence="1" type="ORF">C9427_04770</name>
</gene>
<reference evidence="1 2" key="1">
    <citation type="submission" date="2018-03" db="EMBL/GenBank/DDBJ databases">
        <title>Genome sequence of the symbiotic type strain Mesorhizobium helmanticense CSLC115NT isolated from Lotus corniculatus nodules.</title>
        <authorList>
            <person name="Sannazzaro A.I."/>
            <person name="Torres Tejerizo G.A."/>
            <person name="Dip D."/>
            <person name="Caballero M."/>
            <person name="Pistorio M."/>
            <person name="Estrella M.J."/>
        </authorList>
    </citation>
    <scope>NUCLEOTIDE SEQUENCE [LARGE SCALE GENOMIC DNA]</scope>
    <source>
        <strain evidence="1 2">CSLC115N</strain>
    </source>
</reference>
<keyword evidence="2" id="KW-1185">Reference proteome</keyword>
<dbReference type="OrthoDB" id="6576970at2"/>
<accession>A0A2T4J126</accession>